<dbReference type="EMBL" id="JPIN01000002">
    <property type="protein sequence ID" value="KFZ29383.1"/>
    <property type="molecule type" value="Genomic_DNA"/>
</dbReference>
<dbReference type="Proteomes" id="UP000053718">
    <property type="component" value="Unassembled WGS sequence"/>
</dbReference>
<organism evidence="2 3">
    <name type="scientific">Pseudidiomarina atlantica</name>
    <dbReference type="NCBI Taxonomy" id="1517416"/>
    <lineage>
        <taxon>Bacteria</taxon>
        <taxon>Pseudomonadati</taxon>
        <taxon>Pseudomonadota</taxon>
        <taxon>Gammaproteobacteria</taxon>
        <taxon>Alteromonadales</taxon>
        <taxon>Idiomarinaceae</taxon>
        <taxon>Pseudidiomarina</taxon>
    </lineage>
</organism>
<dbReference type="InterPro" id="IPR000182">
    <property type="entry name" value="GNAT_dom"/>
</dbReference>
<dbReference type="Pfam" id="PF13673">
    <property type="entry name" value="Acetyltransf_10"/>
    <property type="match status" value="1"/>
</dbReference>
<dbReference type="PROSITE" id="PS51186">
    <property type="entry name" value="GNAT"/>
    <property type="match status" value="1"/>
</dbReference>
<dbReference type="RefSeq" id="WP_244441590.1">
    <property type="nucleotide sequence ID" value="NZ_JPIN01000002.1"/>
</dbReference>
<sequence>MSQTLNWTLKSFAELSTRELYQLLQLRQAVFVVEQTCPYQDADGADDQAFHLWATDANGDMVAYARLFLPSATANYSRIGRVISAGKVRRQGLGRELMRRAIAWCQQQAPRHPIRLGAQVYLRDFYRSFGFVEISDEYLEDDIPHVDMERST</sequence>
<dbReference type="InterPro" id="IPR016181">
    <property type="entry name" value="Acyl_CoA_acyltransferase"/>
</dbReference>
<dbReference type="AlphaFoldDB" id="A0A094L415"/>
<dbReference type="Gene3D" id="3.40.630.30">
    <property type="match status" value="1"/>
</dbReference>
<evidence type="ECO:0000313" key="3">
    <source>
        <dbReference type="Proteomes" id="UP000053718"/>
    </source>
</evidence>
<dbReference type="CDD" id="cd04301">
    <property type="entry name" value="NAT_SF"/>
    <property type="match status" value="1"/>
</dbReference>
<dbReference type="eggNOG" id="COG2153">
    <property type="taxonomic scope" value="Bacteria"/>
</dbReference>
<dbReference type="STRING" id="1517416.IDAT_03220"/>
<name>A0A094L415_9GAMM</name>
<evidence type="ECO:0000313" key="2">
    <source>
        <dbReference type="EMBL" id="KFZ29383.1"/>
    </source>
</evidence>
<keyword evidence="2" id="KW-0808">Transferase</keyword>
<feature type="domain" description="N-acetyltransferase" evidence="1">
    <location>
        <begin position="10"/>
        <end position="152"/>
    </location>
</feature>
<evidence type="ECO:0000259" key="1">
    <source>
        <dbReference type="PROSITE" id="PS51186"/>
    </source>
</evidence>
<proteinExistence type="predicted"/>
<comment type="caution">
    <text evidence="2">The sequence shown here is derived from an EMBL/GenBank/DDBJ whole genome shotgun (WGS) entry which is preliminary data.</text>
</comment>
<protein>
    <submittedName>
        <fullName evidence="2">Acetyltransferase</fullName>
    </submittedName>
</protein>
<reference evidence="2 3" key="1">
    <citation type="submission" date="2014-06" db="EMBL/GenBank/DDBJ databases">
        <title>Draft genome sequence of Idiomarina sp. MCCC 1A10513.</title>
        <authorList>
            <person name="Du J."/>
            <person name="Lai Q."/>
            <person name="Shao Z."/>
        </authorList>
    </citation>
    <scope>NUCLEOTIDE SEQUENCE [LARGE SCALE GENOMIC DNA]</scope>
    <source>
        <strain evidence="2 3">MCCC 1A10513</strain>
    </source>
</reference>
<dbReference type="GO" id="GO:0016747">
    <property type="term" value="F:acyltransferase activity, transferring groups other than amino-acyl groups"/>
    <property type="evidence" value="ECO:0007669"/>
    <property type="project" value="InterPro"/>
</dbReference>
<gene>
    <name evidence="2" type="ORF">IDAT_03220</name>
</gene>
<accession>A0A094L415</accession>
<keyword evidence="3" id="KW-1185">Reference proteome</keyword>
<dbReference type="SUPFAM" id="SSF55729">
    <property type="entry name" value="Acyl-CoA N-acyltransferases (Nat)"/>
    <property type="match status" value="1"/>
</dbReference>